<dbReference type="InterPro" id="IPR016032">
    <property type="entry name" value="Sig_transdc_resp-reg_C-effctor"/>
</dbReference>
<dbReference type="STRING" id="76021.BS329_13740"/>
<organism evidence="4 5">
    <name type="scientific">Amycolatopsis coloradensis</name>
    <dbReference type="NCBI Taxonomy" id="76021"/>
    <lineage>
        <taxon>Bacteria</taxon>
        <taxon>Bacillati</taxon>
        <taxon>Actinomycetota</taxon>
        <taxon>Actinomycetes</taxon>
        <taxon>Pseudonocardiales</taxon>
        <taxon>Pseudonocardiaceae</taxon>
        <taxon>Amycolatopsis</taxon>
    </lineage>
</organism>
<protein>
    <recommendedName>
        <fullName evidence="3">HTH luxR-type domain-containing protein</fullName>
    </recommendedName>
</protein>
<dbReference type="PANTHER" id="PTHR16305">
    <property type="entry name" value="TESTICULAR SOLUBLE ADENYLYL CYCLASE"/>
    <property type="match status" value="1"/>
</dbReference>
<feature type="domain" description="HTH luxR-type" evidence="3">
    <location>
        <begin position="843"/>
        <end position="909"/>
    </location>
</feature>
<dbReference type="SMART" id="SM00421">
    <property type="entry name" value="HTH_LUXR"/>
    <property type="match status" value="1"/>
</dbReference>
<dbReference type="Pfam" id="PF00196">
    <property type="entry name" value="GerE"/>
    <property type="match status" value="1"/>
</dbReference>
<keyword evidence="5" id="KW-1185">Reference proteome</keyword>
<dbReference type="GO" id="GO:0003677">
    <property type="term" value="F:DNA binding"/>
    <property type="evidence" value="ECO:0007669"/>
    <property type="project" value="InterPro"/>
</dbReference>
<dbReference type="InterPro" id="IPR036388">
    <property type="entry name" value="WH-like_DNA-bd_sf"/>
</dbReference>
<dbReference type="CDD" id="cd06170">
    <property type="entry name" value="LuxR_C_like"/>
    <property type="match status" value="1"/>
</dbReference>
<evidence type="ECO:0000256" key="1">
    <source>
        <dbReference type="ARBA" id="ARBA00022741"/>
    </source>
</evidence>
<keyword evidence="2" id="KW-0067">ATP-binding</keyword>
<dbReference type="SUPFAM" id="SSF46894">
    <property type="entry name" value="C-terminal effector domain of the bipartite response regulators"/>
    <property type="match status" value="1"/>
</dbReference>
<dbReference type="Proteomes" id="UP000187486">
    <property type="component" value="Unassembled WGS sequence"/>
</dbReference>
<comment type="caution">
    <text evidence="4">The sequence shown here is derived from an EMBL/GenBank/DDBJ whole genome shotgun (WGS) entry which is preliminary data.</text>
</comment>
<accession>A0A1R0KUP3</accession>
<dbReference type="Pfam" id="PF13191">
    <property type="entry name" value="AAA_16"/>
    <property type="match status" value="1"/>
</dbReference>
<dbReference type="Gene3D" id="1.10.10.10">
    <property type="entry name" value="Winged helix-like DNA-binding domain superfamily/Winged helix DNA-binding domain"/>
    <property type="match status" value="1"/>
</dbReference>
<dbReference type="InterPro" id="IPR000792">
    <property type="entry name" value="Tscrpt_reg_LuxR_C"/>
</dbReference>
<dbReference type="GO" id="GO:0006355">
    <property type="term" value="P:regulation of DNA-templated transcription"/>
    <property type="evidence" value="ECO:0007669"/>
    <property type="project" value="InterPro"/>
</dbReference>
<dbReference type="InterPro" id="IPR041664">
    <property type="entry name" value="AAA_16"/>
</dbReference>
<evidence type="ECO:0000313" key="4">
    <source>
        <dbReference type="EMBL" id="OLZ52383.1"/>
    </source>
</evidence>
<dbReference type="SUPFAM" id="SSF52540">
    <property type="entry name" value="P-loop containing nucleoside triphosphate hydrolases"/>
    <property type="match status" value="1"/>
</dbReference>
<sequence>MLHGREQEIHLIRRLVDDAGRSDPGVLVLRGQAGVGKTALLDEARARAHADGVTVLSCSGHELEAGFAFSGLHQLLLPVLDQIDSLPQAQSAALRRALGMTNGQVTDFAVSAAAFSLITTISEQNPVLIVVDDLQWLDGASLAAFMFLVRRLVADPIAVLMAVREPSDLDTSSLPELHLTGLTSDSAAELLDQHGWHSSHQVRTALIETTGGNPLALIELTRGGATGQLAHDLMLSGTVPLSDSLGNVFAKRADELGDQSRLLTLVIAAQNGADVGLTLAAARRLGITETAMEPIEASGLARLSGATVEFSHPLIRSALYRRALSRNRSRVHLALAAELTERGDHLRSIHHRTMAATAPDEALAAELERVAEKVVERGGAAAAAHTMQRAAELSPDPLDHRRRLTAAAFAAWRSGQADVARAITERIGPALAGTGTSVEAQLSRLRGLIETDSGDPSLAFSLLVRSAEKIAPELPEDALWLLFLATEAAGLAGDPHGQVEAARRLANLRIDKAYDRIGRWVYGAAVGNLDPESSDPDTVLGSIPPSVPANDPRRVMLVLGVGIRGHNLRQVRDHAVEICAQLRSVGMTNVLTTILTWLSDLEYHLGLWDAGITHADEAARLSQDSGQCSRRAVAVALLARFAAVRGDEQSCLEHADLALNLATPLGNRTATAITLWARGQLDLVKADPRSALERMLAMTSPLSPHANPIVARRAIPDLVEAAYQVGDLDRVREELRAFELWAGRSNLGWPALYVDWCRAMAGQGDVETSMKRVLAAAAVAEFPFDRGRIHLFYGGWLRRNRRLLEAREHLRVAAQLFDSLGASPWEANATTELRAAGGQATPSDERTAALTPQELHVAQLAARGLSNKEIAMELFISPRTVGYHLYKLFPKLGITARSQLRSLRMFERA</sequence>
<dbReference type="GO" id="GO:0005524">
    <property type="term" value="F:ATP binding"/>
    <property type="evidence" value="ECO:0007669"/>
    <property type="project" value="UniProtKB-KW"/>
</dbReference>
<dbReference type="Gene3D" id="3.40.50.300">
    <property type="entry name" value="P-loop containing nucleotide triphosphate hydrolases"/>
    <property type="match status" value="1"/>
</dbReference>
<name>A0A1R0KUP3_9PSEU</name>
<dbReference type="RefSeq" id="WP_076160401.1">
    <property type="nucleotide sequence ID" value="NZ_JBEZVB010000020.1"/>
</dbReference>
<dbReference type="InterPro" id="IPR027417">
    <property type="entry name" value="P-loop_NTPase"/>
</dbReference>
<dbReference type="OrthoDB" id="3656034at2"/>
<keyword evidence="1" id="KW-0547">Nucleotide-binding</keyword>
<dbReference type="InterPro" id="IPR011990">
    <property type="entry name" value="TPR-like_helical_dom_sf"/>
</dbReference>
<evidence type="ECO:0000259" key="3">
    <source>
        <dbReference type="PROSITE" id="PS50043"/>
    </source>
</evidence>
<dbReference type="GO" id="GO:0004016">
    <property type="term" value="F:adenylate cyclase activity"/>
    <property type="evidence" value="ECO:0007669"/>
    <property type="project" value="TreeGrafter"/>
</dbReference>
<reference evidence="4 5" key="1">
    <citation type="submission" date="2016-01" db="EMBL/GenBank/DDBJ databases">
        <title>Amycolatopsis coloradensis genome sequencing and assembly.</title>
        <authorList>
            <person name="Mayilraj S."/>
        </authorList>
    </citation>
    <scope>NUCLEOTIDE SEQUENCE [LARGE SCALE GENOMIC DNA]</scope>
    <source>
        <strain evidence="4 5">DSM 44225</strain>
    </source>
</reference>
<evidence type="ECO:0000256" key="2">
    <source>
        <dbReference type="ARBA" id="ARBA00022840"/>
    </source>
</evidence>
<dbReference type="PANTHER" id="PTHR16305:SF35">
    <property type="entry name" value="TRANSCRIPTIONAL ACTIVATOR DOMAIN"/>
    <property type="match status" value="1"/>
</dbReference>
<dbReference type="PROSITE" id="PS50043">
    <property type="entry name" value="HTH_LUXR_2"/>
    <property type="match status" value="1"/>
</dbReference>
<dbReference type="EMBL" id="MQUQ01000006">
    <property type="protein sequence ID" value="OLZ52383.1"/>
    <property type="molecule type" value="Genomic_DNA"/>
</dbReference>
<proteinExistence type="predicted"/>
<dbReference type="AlphaFoldDB" id="A0A1R0KUP3"/>
<dbReference type="Gene3D" id="1.25.40.10">
    <property type="entry name" value="Tetratricopeptide repeat domain"/>
    <property type="match status" value="1"/>
</dbReference>
<evidence type="ECO:0000313" key="5">
    <source>
        <dbReference type="Proteomes" id="UP000187486"/>
    </source>
</evidence>
<dbReference type="PRINTS" id="PR00038">
    <property type="entry name" value="HTHLUXR"/>
</dbReference>
<gene>
    <name evidence="4" type="ORF">BS329_13740</name>
</gene>
<dbReference type="GO" id="GO:0005737">
    <property type="term" value="C:cytoplasm"/>
    <property type="evidence" value="ECO:0007669"/>
    <property type="project" value="TreeGrafter"/>
</dbReference>